<proteinExistence type="predicted"/>
<sequence length="167" mass="17051">MRAPLTSGSVGGLSVVDVENGPLARAAFGASGESAACPMGANPAAGPRPDRMRAGGLPLIETPDLPQPSSHINHLSANPHLTLNGVEQQSLQAGWSGAVASAEKRTNRPTSSAGCADYTSWTSSRKATPGLSEPWKVRRLHAGYSSSSRAERGAAIAVTLLLGGDQA</sequence>
<feature type="region of interest" description="Disordered" evidence="1">
    <location>
        <begin position="100"/>
        <end position="130"/>
    </location>
</feature>
<dbReference type="EMBL" id="AP019620">
    <property type="protein sequence ID" value="BBJ47250.1"/>
    <property type="molecule type" value="Genomic_DNA"/>
</dbReference>
<organism evidence="2 3">
    <name type="scientific">Streptomyces antimycoticus</name>
    <dbReference type="NCBI Taxonomy" id="68175"/>
    <lineage>
        <taxon>Bacteria</taxon>
        <taxon>Bacillati</taxon>
        <taxon>Actinomycetota</taxon>
        <taxon>Actinomycetes</taxon>
        <taxon>Kitasatosporales</taxon>
        <taxon>Streptomycetaceae</taxon>
        <taxon>Streptomyces</taxon>
        <taxon>Streptomyces violaceusniger group</taxon>
    </lineage>
</organism>
<gene>
    <name evidence="2" type="ORF">SSPO_099680</name>
</gene>
<reference evidence="2 3" key="1">
    <citation type="journal article" date="2020" name="Int. J. Syst. Evol. Microbiol.">
        <title>Reclassification of Streptomyces castelarensis and Streptomyces sporoclivatus as later heterotypic synonyms of Streptomyces antimycoticus.</title>
        <authorList>
            <person name="Komaki H."/>
            <person name="Tamura T."/>
        </authorList>
    </citation>
    <scope>NUCLEOTIDE SEQUENCE [LARGE SCALE GENOMIC DNA]</scope>
    <source>
        <strain evidence="2 3">NBRC 100767</strain>
    </source>
</reference>
<protein>
    <submittedName>
        <fullName evidence="2">Uncharacterized protein</fullName>
    </submittedName>
</protein>
<evidence type="ECO:0000313" key="3">
    <source>
        <dbReference type="Proteomes" id="UP000463951"/>
    </source>
</evidence>
<dbReference type="Proteomes" id="UP000463951">
    <property type="component" value="Chromosome"/>
</dbReference>
<accession>A0A499V350</accession>
<name>A0A499V350_9ACTN</name>
<evidence type="ECO:0000313" key="2">
    <source>
        <dbReference type="EMBL" id="BBJ47250.1"/>
    </source>
</evidence>
<evidence type="ECO:0000256" key="1">
    <source>
        <dbReference type="SAM" id="MobiDB-lite"/>
    </source>
</evidence>
<feature type="compositionally biased region" description="Polar residues" evidence="1">
    <location>
        <begin position="108"/>
        <end position="126"/>
    </location>
</feature>
<dbReference type="AlphaFoldDB" id="A0A499V350"/>